<dbReference type="InterPro" id="IPR044595">
    <property type="entry name" value="KMD1-4"/>
</dbReference>
<proteinExistence type="predicted"/>
<dbReference type="Gene3D" id="2.60.40.10">
    <property type="entry name" value="Immunoglobulins"/>
    <property type="match status" value="2"/>
</dbReference>
<dbReference type="InterPro" id="IPR013783">
    <property type="entry name" value="Ig-like_fold"/>
</dbReference>
<sequence length="762" mass="77041">MKSLSQHLLPVLALALLASCSAPSPDSGSVQFAVSVPQALSANDVTRVQVTVSASDMASLSVELAKSNGSWGGLIGNIPSGANRSFLAKAFDASGSLRFQGQTSGVTLSPNQTTAVALTLQEVSPPPPYGNEAPVIDALVASSTSVQTGASLSLTATVHDPNPGDTLTLAWTASGGAFSAPTAATSSWTAPASPGIQTLTLTVTDSQGAAVSVSLSINVISGASTGNAALNISFNLWPTVSKVSASLSRLDAGQSTAVSALASDADGDALSYQWASSCPGTWTNASSRTASFVPSSVPAGACNNCQLTVTVQDSRGGQTTGSLALCVASASTERFPPRISNLYQSATSTSPGQTVTFEVTALDPQSSALTFTWSATTGSLGTPVNGASTSRVTWTAPACASGGMAPGITATVTNSFHLSATQGFSVTGVPACVSGWTSTNAMGASRYHHSATLLPNGKVLVAGAYNGGGQATAEVYDPASGTWSATAPMAHARYFHTATLLPNGTVLVAGGTSPATAEVYNPASGTWSATGPMTSLRLESTATLLPNGKVLVAGGHTGTQPVAAAEVYDPASGTWSATGALAAPRYNHAATLLPDGKVLVAGGFNNSTTLRTAEVYDPASGTWSTAEAMAVPRRYHTATLLPTGKVLITGGHDSNGTIYATAELYDPASRTWSMTSDMAIRRYLHTVTLLQNGKALVAGGGDGPIAQVASEVYDPASNTWSPVPPMTRGRYSHAAALLQDGRVLISGGYSNGGFPYAELFSP</sequence>
<comment type="caution">
    <text evidence="2">The sequence shown here is derived from an EMBL/GenBank/DDBJ whole genome shotgun (WGS) entry which is preliminary data.</text>
</comment>
<dbReference type="Proteomes" id="UP001221838">
    <property type="component" value="Unassembled WGS sequence"/>
</dbReference>
<dbReference type="EMBL" id="JAQNDM010000002">
    <property type="protein sequence ID" value="MDC0711758.1"/>
    <property type="molecule type" value="Genomic_DNA"/>
</dbReference>
<reference evidence="2 3" key="1">
    <citation type="submission" date="2022-11" db="EMBL/GenBank/DDBJ databases">
        <title>Minimal conservation of predation-associated metabolite biosynthetic gene clusters underscores biosynthetic potential of Myxococcota including descriptions for ten novel species: Archangium lansinium sp. nov., Myxococcus landrumus sp. nov., Nannocystis bai.</title>
        <authorList>
            <person name="Ahearne A."/>
            <person name="Stevens C."/>
            <person name="Dowd S."/>
        </authorList>
    </citation>
    <scope>NUCLEOTIDE SEQUENCE [LARGE SCALE GENOMIC DNA]</scope>
    <source>
        <strain evidence="2 3">NCWAL01</strain>
    </source>
</reference>
<accession>A0ABT5DDQ9</accession>
<evidence type="ECO:0000313" key="3">
    <source>
        <dbReference type="Proteomes" id="UP001221838"/>
    </source>
</evidence>
<dbReference type="PANTHER" id="PTHR46407">
    <property type="entry name" value="OS02G0208700 PROTEIN"/>
    <property type="match status" value="1"/>
</dbReference>
<dbReference type="SMART" id="SM00612">
    <property type="entry name" value="Kelch"/>
    <property type="match status" value="6"/>
</dbReference>
<dbReference type="Pfam" id="PF17963">
    <property type="entry name" value="Big_9"/>
    <property type="match status" value="2"/>
</dbReference>
<dbReference type="InterPro" id="IPR015915">
    <property type="entry name" value="Kelch-typ_b-propeller"/>
</dbReference>
<keyword evidence="1" id="KW-0732">Signal</keyword>
<dbReference type="InterPro" id="IPR006652">
    <property type="entry name" value="Kelch_1"/>
</dbReference>
<dbReference type="SUPFAM" id="SSF117281">
    <property type="entry name" value="Kelch motif"/>
    <property type="match status" value="2"/>
</dbReference>
<dbReference type="InterPro" id="IPR037293">
    <property type="entry name" value="Gal_Oxidase_central_sf"/>
</dbReference>
<dbReference type="PROSITE" id="PS51257">
    <property type="entry name" value="PROKAR_LIPOPROTEIN"/>
    <property type="match status" value="1"/>
</dbReference>
<protein>
    <submittedName>
        <fullName evidence="2">Kelch repeat-containing protein</fullName>
    </submittedName>
</protein>
<dbReference type="PANTHER" id="PTHR46407:SF3">
    <property type="entry name" value="OS02G0208700 PROTEIN"/>
    <property type="match status" value="1"/>
</dbReference>
<gene>
    <name evidence="2" type="ORF">POL68_25035</name>
</gene>
<dbReference type="Gene3D" id="2.120.10.80">
    <property type="entry name" value="Kelch-type beta propeller"/>
    <property type="match status" value="1"/>
</dbReference>
<dbReference type="CDD" id="cd00146">
    <property type="entry name" value="PKD"/>
    <property type="match status" value="1"/>
</dbReference>
<evidence type="ECO:0000313" key="2">
    <source>
        <dbReference type="EMBL" id="MDC0711758.1"/>
    </source>
</evidence>
<feature type="signal peptide" evidence="1">
    <location>
        <begin position="1"/>
        <end position="24"/>
    </location>
</feature>
<keyword evidence="3" id="KW-1185">Reference proteome</keyword>
<feature type="chain" id="PRO_5047491399" evidence="1">
    <location>
        <begin position="25"/>
        <end position="762"/>
    </location>
</feature>
<dbReference type="InterPro" id="IPR035986">
    <property type="entry name" value="PKD_dom_sf"/>
</dbReference>
<organism evidence="2 3">
    <name type="scientific">Stigmatella ashevillensis</name>
    <dbReference type="NCBI Taxonomy" id="2995309"/>
    <lineage>
        <taxon>Bacteria</taxon>
        <taxon>Pseudomonadati</taxon>
        <taxon>Myxococcota</taxon>
        <taxon>Myxococcia</taxon>
        <taxon>Myxococcales</taxon>
        <taxon>Cystobacterineae</taxon>
        <taxon>Archangiaceae</taxon>
        <taxon>Stigmatella</taxon>
    </lineage>
</organism>
<dbReference type="Gene3D" id="2.130.10.80">
    <property type="entry name" value="Galactose oxidase/kelch, beta-propeller"/>
    <property type="match status" value="2"/>
</dbReference>
<name>A0ABT5DDQ9_9BACT</name>
<evidence type="ECO:0000256" key="1">
    <source>
        <dbReference type="SAM" id="SignalP"/>
    </source>
</evidence>
<dbReference type="SUPFAM" id="SSF49299">
    <property type="entry name" value="PKD domain"/>
    <property type="match status" value="1"/>
</dbReference>
<dbReference type="RefSeq" id="WP_272141753.1">
    <property type="nucleotide sequence ID" value="NZ_JAQNDM010000002.1"/>
</dbReference>
<dbReference type="Pfam" id="PF24681">
    <property type="entry name" value="Kelch_KLHDC2_KLHL20_DRC7"/>
    <property type="match status" value="1"/>
</dbReference>